<organism evidence="1 2">
    <name type="scientific">Hydra vulgaris</name>
    <name type="common">Hydra</name>
    <name type="synonym">Hydra attenuata</name>
    <dbReference type="NCBI Taxonomy" id="6087"/>
    <lineage>
        <taxon>Eukaryota</taxon>
        <taxon>Metazoa</taxon>
        <taxon>Cnidaria</taxon>
        <taxon>Hydrozoa</taxon>
        <taxon>Hydroidolina</taxon>
        <taxon>Anthoathecata</taxon>
        <taxon>Aplanulata</taxon>
        <taxon>Hydridae</taxon>
        <taxon>Hydra</taxon>
    </lineage>
</organism>
<evidence type="ECO:0000313" key="2">
    <source>
        <dbReference type="RefSeq" id="XP_065659002.1"/>
    </source>
</evidence>
<gene>
    <name evidence="2" type="primary">LOC136083527</name>
</gene>
<dbReference type="Proteomes" id="UP001652625">
    <property type="component" value="Chromosome 08"/>
</dbReference>
<dbReference type="GeneID" id="136083527"/>
<dbReference type="PANTHER" id="PTHR33053">
    <property type="entry name" value="PROTEIN, PUTATIVE-RELATED"/>
    <property type="match status" value="1"/>
</dbReference>
<evidence type="ECO:0000313" key="1">
    <source>
        <dbReference type="Proteomes" id="UP001652625"/>
    </source>
</evidence>
<sequence>MYGEEAKYVYLGTKSKLASLLAVTCSGNWIISDVHLVFSIDGLPLYKSSAKQFWLLLCSVQLGKNLYNPFIISLFCGKSKPKSAEIFLADFVTEFCSLKKNGIFVNGNHFNIHAKAFVCDAPARVFMKGIKKHNGYYGCERCIQKGMRIDNRTVFLETNSIRRTDTSFACFEQEEHHKPEVIPPLLKLNIGHVSQFPLEYMHFVCLGATRRLLLHWLRGNRLVKISMQNADLISNEMKTLAPHVALEFSRKPRTLKEIDRWKATEFRLFLCYLEPV</sequence>
<accession>A0ABM4CBE9</accession>
<proteinExistence type="predicted"/>
<name>A0ABM4CBE9_HYDVU</name>
<dbReference type="RefSeq" id="XP_065659002.1">
    <property type="nucleotide sequence ID" value="XM_065802930.1"/>
</dbReference>
<protein>
    <submittedName>
        <fullName evidence="2">Uncharacterized protein LOC136083527</fullName>
    </submittedName>
</protein>
<keyword evidence="1" id="KW-1185">Reference proteome</keyword>
<reference evidence="2" key="1">
    <citation type="submission" date="2025-08" db="UniProtKB">
        <authorList>
            <consortium name="RefSeq"/>
        </authorList>
    </citation>
    <scope>IDENTIFICATION</scope>
</reference>